<comment type="caution">
    <text evidence="1">The sequence shown here is derived from an EMBL/GenBank/DDBJ whole genome shotgun (WGS) entry which is preliminary data.</text>
</comment>
<evidence type="ECO:0000313" key="1">
    <source>
        <dbReference type="EMBL" id="RGC25132.1"/>
    </source>
</evidence>
<dbReference type="Proteomes" id="UP000261111">
    <property type="component" value="Unassembled WGS sequence"/>
</dbReference>
<protein>
    <submittedName>
        <fullName evidence="1">Uncharacterized protein</fullName>
    </submittedName>
</protein>
<gene>
    <name evidence="1" type="ORF">DWX41_20675</name>
</gene>
<dbReference type="AlphaFoldDB" id="A0A3E2WFG8"/>
<accession>A0A3E2WFG8</accession>
<name>A0A3E2WFG8_9FIRM</name>
<dbReference type="EMBL" id="QVIA01000033">
    <property type="protein sequence ID" value="RGC25132.1"/>
    <property type="molecule type" value="Genomic_DNA"/>
</dbReference>
<organism evidence="1 2">
    <name type="scientific">Hungatella hathewayi</name>
    <dbReference type="NCBI Taxonomy" id="154046"/>
    <lineage>
        <taxon>Bacteria</taxon>
        <taxon>Bacillati</taxon>
        <taxon>Bacillota</taxon>
        <taxon>Clostridia</taxon>
        <taxon>Lachnospirales</taxon>
        <taxon>Lachnospiraceae</taxon>
        <taxon>Hungatella</taxon>
    </lineage>
</organism>
<evidence type="ECO:0000313" key="2">
    <source>
        <dbReference type="Proteomes" id="UP000261111"/>
    </source>
</evidence>
<proteinExistence type="predicted"/>
<reference evidence="1 2" key="1">
    <citation type="submission" date="2018-08" db="EMBL/GenBank/DDBJ databases">
        <title>A genome reference for cultivated species of the human gut microbiota.</title>
        <authorList>
            <person name="Zou Y."/>
            <person name="Xue W."/>
            <person name="Luo G."/>
        </authorList>
    </citation>
    <scope>NUCLEOTIDE SEQUENCE [LARGE SCALE GENOMIC DNA]</scope>
    <source>
        <strain evidence="1 2">AF19-21</strain>
    </source>
</reference>
<sequence length="60" mass="7135">MPETGRTHIIWTSIFVKKQENRIQDVKNIQVINQRELPIRQFPLLLCMFFHNKKVKGGTN</sequence>